<feature type="region of interest" description="Disordered" evidence="16">
    <location>
        <begin position="467"/>
        <end position="504"/>
    </location>
</feature>
<keyword evidence="10 15" id="KW-0175">Coiled coil</keyword>
<evidence type="ECO:0000256" key="15">
    <source>
        <dbReference type="SAM" id="Coils"/>
    </source>
</evidence>
<reference evidence="18 19" key="1">
    <citation type="submission" date="2017-09" db="EMBL/GenBank/DDBJ databases">
        <title>Genome sequencing of Besnoitia besnoiti strain Bb-Ger1.</title>
        <authorList>
            <person name="Schares G."/>
            <person name="Venepally P."/>
            <person name="Lorenzi H.A."/>
        </authorList>
    </citation>
    <scope>NUCLEOTIDE SEQUENCE [LARGE SCALE GENOMIC DNA]</scope>
    <source>
        <strain evidence="18 19">Bb-Ger1</strain>
    </source>
</reference>
<dbReference type="InterPro" id="IPR043157">
    <property type="entry name" value="Dynein_AAA1S"/>
</dbReference>
<dbReference type="Pfam" id="PF03028">
    <property type="entry name" value="Dynein_heavy"/>
    <property type="match status" value="1"/>
</dbReference>
<dbReference type="FunFam" id="1.10.8.1220:FF:000001">
    <property type="entry name" value="Dynein axonemal heavy chain 5"/>
    <property type="match status" value="1"/>
</dbReference>
<dbReference type="Gene3D" id="1.10.287.2620">
    <property type="match status" value="1"/>
</dbReference>
<dbReference type="Pfam" id="PF18199">
    <property type="entry name" value="Dynein_C"/>
    <property type="match status" value="1"/>
</dbReference>
<feature type="compositionally biased region" description="Basic and acidic residues" evidence="16">
    <location>
        <begin position="2942"/>
        <end position="2963"/>
    </location>
</feature>
<dbReference type="Pfam" id="PF17852">
    <property type="entry name" value="Dynein_AAA_lid"/>
    <property type="match status" value="1"/>
</dbReference>
<feature type="compositionally biased region" description="Basic and acidic residues" evidence="16">
    <location>
        <begin position="2221"/>
        <end position="2232"/>
    </location>
</feature>
<gene>
    <name evidence="18" type="ORF">BESB_067260</name>
</gene>
<dbReference type="GeneID" id="40311652"/>
<feature type="compositionally biased region" description="Basic and acidic residues" evidence="16">
    <location>
        <begin position="36"/>
        <end position="45"/>
    </location>
</feature>
<comment type="caution">
    <text evidence="18">The sequence shown here is derived from an EMBL/GenBank/DDBJ whole genome shotgun (WGS) entry which is preliminary data.</text>
</comment>
<dbReference type="Gene3D" id="3.10.490.20">
    <property type="match status" value="1"/>
</dbReference>
<feature type="region of interest" description="Disordered" evidence="16">
    <location>
        <begin position="4267"/>
        <end position="4299"/>
    </location>
</feature>
<evidence type="ECO:0000256" key="16">
    <source>
        <dbReference type="SAM" id="MobiDB-lite"/>
    </source>
</evidence>
<dbReference type="InterPro" id="IPR054354">
    <property type="entry name" value="DYNC2H1-like_lid"/>
</dbReference>
<feature type="compositionally biased region" description="Basic and acidic residues" evidence="16">
    <location>
        <begin position="2089"/>
        <end position="2099"/>
    </location>
</feature>
<dbReference type="FunFam" id="3.40.50.300:FF:000996">
    <property type="entry name" value="Cytoplasmic dynein heavy chain"/>
    <property type="match status" value="1"/>
</dbReference>
<dbReference type="CDD" id="cd00009">
    <property type="entry name" value="AAA"/>
    <property type="match status" value="1"/>
</dbReference>
<dbReference type="Pfam" id="PF12775">
    <property type="entry name" value="AAA_7"/>
    <property type="match status" value="1"/>
</dbReference>
<name>A0A2A9MGB5_BESBE</name>
<feature type="compositionally biased region" description="Low complexity" evidence="16">
    <location>
        <begin position="2928"/>
        <end position="2941"/>
    </location>
</feature>
<proteinExistence type="inferred from homology"/>
<evidence type="ECO:0000313" key="18">
    <source>
        <dbReference type="EMBL" id="PFH34693.1"/>
    </source>
</evidence>
<feature type="region of interest" description="Disordered" evidence="16">
    <location>
        <begin position="185"/>
        <end position="228"/>
    </location>
</feature>
<dbReference type="GO" id="GO:1902850">
    <property type="term" value="P:microtubule cytoskeleton organization involved in mitosis"/>
    <property type="evidence" value="ECO:0007669"/>
    <property type="project" value="UniProtKB-ARBA"/>
</dbReference>
<evidence type="ECO:0000256" key="12">
    <source>
        <dbReference type="ARBA" id="ARBA00023175"/>
    </source>
</evidence>
<dbReference type="Gene3D" id="1.20.58.1120">
    <property type="match status" value="1"/>
</dbReference>
<dbReference type="GO" id="GO:0005930">
    <property type="term" value="C:axoneme"/>
    <property type="evidence" value="ECO:0007669"/>
    <property type="project" value="UniProtKB-SubCell"/>
</dbReference>
<dbReference type="GO" id="GO:0005524">
    <property type="term" value="F:ATP binding"/>
    <property type="evidence" value="ECO:0007669"/>
    <property type="project" value="UniProtKB-KW"/>
</dbReference>
<dbReference type="InterPro" id="IPR041228">
    <property type="entry name" value="Dynein_C"/>
</dbReference>
<dbReference type="InterPro" id="IPR041466">
    <property type="entry name" value="Dynein_AAA5_ext"/>
</dbReference>
<dbReference type="STRING" id="94643.A0A2A9MGB5"/>
<dbReference type="GO" id="GO:0000235">
    <property type="term" value="C:astral microtubule"/>
    <property type="evidence" value="ECO:0007669"/>
    <property type="project" value="UniProtKB-ARBA"/>
</dbReference>
<feature type="domain" description="AAA+ ATPase" evidence="17">
    <location>
        <begin position="2323"/>
        <end position="2472"/>
    </location>
</feature>
<evidence type="ECO:0000256" key="2">
    <source>
        <dbReference type="ARBA" id="ARBA00008887"/>
    </source>
</evidence>
<dbReference type="Pfam" id="PF22597">
    <property type="entry name" value="DYN_lid"/>
    <property type="match status" value="1"/>
</dbReference>
<dbReference type="Gene3D" id="3.40.50.300">
    <property type="entry name" value="P-loop containing nucleotide triphosphate hydrolases"/>
    <property type="match status" value="6"/>
</dbReference>
<dbReference type="PANTHER" id="PTHR45703">
    <property type="entry name" value="DYNEIN HEAVY CHAIN"/>
    <property type="match status" value="1"/>
</dbReference>
<evidence type="ECO:0000259" key="17">
    <source>
        <dbReference type="SMART" id="SM00382"/>
    </source>
</evidence>
<keyword evidence="8" id="KW-0067">ATP-binding</keyword>
<accession>A0A2A9MGB5</accession>
<dbReference type="KEGG" id="bbes:BESB_067260"/>
<dbReference type="InterPro" id="IPR004273">
    <property type="entry name" value="Dynein_heavy_D6_P-loop"/>
</dbReference>
<feature type="region of interest" description="Disordered" evidence="16">
    <location>
        <begin position="2089"/>
        <end position="2115"/>
    </location>
</feature>
<evidence type="ECO:0000256" key="8">
    <source>
        <dbReference type="ARBA" id="ARBA00022840"/>
    </source>
</evidence>
<dbReference type="GO" id="GO:0005938">
    <property type="term" value="C:cell cortex"/>
    <property type="evidence" value="ECO:0007669"/>
    <property type="project" value="UniProtKB-ARBA"/>
</dbReference>
<dbReference type="GO" id="GO:0045505">
    <property type="term" value="F:dynein intermediate chain binding"/>
    <property type="evidence" value="ECO:0007669"/>
    <property type="project" value="InterPro"/>
</dbReference>
<dbReference type="Gene3D" id="1.20.920.30">
    <property type="match status" value="1"/>
</dbReference>
<dbReference type="SUPFAM" id="SSF52540">
    <property type="entry name" value="P-loop containing nucleoside triphosphate hydrolases"/>
    <property type="match status" value="4"/>
</dbReference>
<feature type="region of interest" description="Disordered" evidence="16">
    <location>
        <begin position="2921"/>
        <end position="2963"/>
    </location>
</feature>
<dbReference type="InterPro" id="IPR042222">
    <property type="entry name" value="Dynein_2_N"/>
</dbReference>
<dbReference type="GO" id="GO:0000070">
    <property type="term" value="P:mitotic sister chromatid segregation"/>
    <property type="evidence" value="ECO:0007669"/>
    <property type="project" value="UniProtKB-ARBA"/>
</dbReference>
<keyword evidence="14" id="KW-0966">Cell projection</keyword>
<dbReference type="FunFam" id="3.10.490.20:FF:000005">
    <property type="entry name" value="Dynein axonemal heavy chain 6"/>
    <property type="match status" value="1"/>
</dbReference>
<dbReference type="SMART" id="SM00382">
    <property type="entry name" value="AAA"/>
    <property type="match status" value="2"/>
</dbReference>
<dbReference type="FunFam" id="3.40.50.300:FF:000049">
    <property type="entry name" value="Dynein, axonemal, heavy chain 5"/>
    <property type="match status" value="1"/>
</dbReference>
<feature type="region of interest" description="Disordered" evidence="16">
    <location>
        <begin position="2221"/>
        <end position="2251"/>
    </location>
</feature>
<dbReference type="Pfam" id="PF18198">
    <property type="entry name" value="AAA_lid_11"/>
    <property type="match status" value="1"/>
</dbReference>
<dbReference type="InterPro" id="IPR035699">
    <property type="entry name" value="AAA_6"/>
</dbReference>
<dbReference type="InterPro" id="IPR027417">
    <property type="entry name" value="P-loop_NTPase"/>
</dbReference>
<dbReference type="InterPro" id="IPR035706">
    <property type="entry name" value="AAA_9"/>
</dbReference>
<dbReference type="VEuPathDB" id="ToxoDB:BESB_067260"/>
<keyword evidence="5" id="KW-0493">Microtubule</keyword>
<dbReference type="Gene3D" id="3.20.180.20">
    <property type="entry name" value="Dynein heavy chain, N-terminal domain 2"/>
    <property type="match status" value="1"/>
</dbReference>
<dbReference type="GO" id="GO:0030473">
    <property type="term" value="P:nuclear migration along microtubule"/>
    <property type="evidence" value="ECO:0007669"/>
    <property type="project" value="UniProtKB-ARBA"/>
</dbReference>
<keyword evidence="9" id="KW-0243">Dynein</keyword>
<feature type="compositionally biased region" description="Low complexity" evidence="16">
    <location>
        <begin position="56"/>
        <end position="74"/>
    </location>
</feature>
<dbReference type="Proteomes" id="UP000224006">
    <property type="component" value="Chromosome VI"/>
</dbReference>
<organism evidence="18 19">
    <name type="scientific">Besnoitia besnoiti</name>
    <name type="common">Apicomplexan protozoan</name>
    <dbReference type="NCBI Taxonomy" id="94643"/>
    <lineage>
        <taxon>Eukaryota</taxon>
        <taxon>Sar</taxon>
        <taxon>Alveolata</taxon>
        <taxon>Apicomplexa</taxon>
        <taxon>Conoidasida</taxon>
        <taxon>Coccidia</taxon>
        <taxon>Eucoccidiorida</taxon>
        <taxon>Eimeriorina</taxon>
        <taxon>Sarcocystidae</taxon>
        <taxon>Besnoitia</taxon>
    </lineage>
</organism>
<evidence type="ECO:0000256" key="14">
    <source>
        <dbReference type="ARBA" id="ARBA00023273"/>
    </source>
</evidence>
<evidence type="ECO:0000256" key="4">
    <source>
        <dbReference type="ARBA" id="ARBA00022490"/>
    </source>
</evidence>
<dbReference type="Pfam" id="PF12781">
    <property type="entry name" value="AAA_9"/>
    <property type="match status" value="1"/>
</dbReference>
<evidence type="ECO:0000256" key="6">
    <source>
        <dbReference type="ARBA" id="ARBA00022737"/>
    </source>
</evidence>
<dbReference type="InterPro" id="IPR024743">
    <property type="entry name" value="Dynein_HC_stalk"/>
</dbReference>
<feature type="region of interest" description="Disordered" evidence="16">
    <location>
        <begin position="553"/>
        <end position="574"/>
    </location>
</feature>
<dbReference type="Gene3D" id="1.20.920.20">
    <property type="match status" value="1"/>
</dbReference>
<keyword evidence="12" id="KW-0505">Motor protein</keyword>
<dbReference type="InterPro" id="IPR042219">
    <property type="entry name" value="AAA_lid_11_sf"/>
</dbReference>
<dbReference type="Gene3D" id="6.10.140.1060">
    <property type="match status" value="1"/>
</dbReference>
<dbReference type="GO" id="GO:0008569">
    <property type="term" value="F:minus-end-directed microtubule motor activity"/>
    <property type="evidence" value="ECO:0007669"/>
    <property type="project" value="InterPro"/>
</dbReference>
<dbReference type="FunFam" id="1.20.920.20:FF:000001">
    <property type="entry name" value="dynein heavy chain 2, axonemal"/>
    <property type="match status" value="1"/>
</dbReference>
<feature type="coiled-coil region" evidence="15">
    <location>
        <begin position="3243"/>
        <end position="3291"/>
    </location>
</feature>
<dbReference type="InterPro" id="IPR024317">
    <property type="entry name" value="Dynein_heavy_chain_D4_dom"/>
</dbReference>
<dbReference type="FunFam" id="3.40.50.300:FF:000320">
    <property type="entry name" value="Dynein, axonemal, heavy chain 5"/>
    <property type="match status" value="1"/>
</dbReference>
<dbReference type="InterPro" id="IPR043160">
    <property type="entry name" value="Dynein_C_barrel"/>
</dbReference>
<keyword evidence="19" id="KW-1185">Reference proteome</keyword>
<evidence type="ECO:0000256" key="9">
    <source>
        <dbReference type="ARBA" id="ARBA00023017"/>
    </source>
</evidence>
<keyword evidence="7" id="KW-0547">Nucleotide-binding</keyword>
<evidence type="ECO:0000256" key="5">
    <source>
        <dbReference type="ARBA" id="ARBA00022701"/>
    </source>
</evidence>
<dbReference type="GO" id="GO:0051959">
    <property type="term" value="F:dynein light intermediate chain binding"/>
    <property type="evidence" value="ECO:0007669"/>
    <property type="project" value="InterPro"/>
</dbReference>
<evidence type="ECO:0000256" key="1">
    <source>
        <dbReference type="ARBA" id="ARBA00004430"/>
    </source>
</evidence>
<feature type="domain" description="AAA+ ATPase" evidence="17">
    <location>
        <begin position="1550"/>
        <end position="1707"/>
    </location>
</feature>
<keyword evidence="4" id="KW-0963">Cytoplasm</keyword>
<dbReference type="OrthoDB" id="330581at2759"/>
<protein>
    <recommendedName>
        <fullName evidence="3">Dynein heavy chain, cytoplasmic</fullName>
    </recommendedName>
</protein>
<dbReference type="Pfam" id="PF08393">
    <property type="entry name" value="DHC_N2"/>
    <property type="match status" value="1"/>
</dbReference>
<dbReference type="Pfam" id="PF12777">
    <property type="entry name" value="MT"/>
    <property type="match status" value="1"/>
</dbReference>
<dbReference type="Pfam" id="PF12780">
    <property type="entry name" value="AAA_8"/>
    <property type="match status" value="2"/>
</dbReference>
<keyword evidence="6" id="KW-0677">Repeat</keyword>
<evidence type="ECO:0000256" key="10">
    <source>
        <dbReference type="ARBA" id="ARBA00023054"/>
    </source>
</evidence>
<dbReference type="InterPro" id="IPR013602">
    <property type="entry name" value="Dynein_heavy_linker"/>
</dbReference>
<feature type="compositionally biased region" description="Low complexity" evidence="16">
    <location>
        <begin position="4282"/>
        <end position="4295"/>
    </location>
</feature>
<dbReference type="GO" id="GO:0030286">
    <property type="term" value="C:dynein complex"/>
    <property type="evidence" value="ECO:0007669"/>
    <property type="project" value="UniProtKB-KW"/>
</dbReference>
<feature type="region of interest" description="Disordered" evidence="16">
    <location>
        <begin position="1"/>
        <end position="74"/>
    </location>
</feature>
<feature type="compositionally biased region" description="Basic and acidic residues" evidence="16">
    <location>
        <begin position="196"/>
        <end position="222"/>
    </location>
</feature>
<evidence type="ECO:0000256" key="3">
    <source>
        <dbReference type="ARBA" id="ARBA00022197"/>
    </source>
</evidence>
<comment type="subcellular location">
    <subcellularLocation>
        <location evidence="1">Cytoplasm</location>
        <location evidence="1">Cytoskeleton</location>
        <location evidence="1">Cilium axoneme</location>
    </subcellularLocation>
</comment>
<evidence type="ECO:0000256" key="11">
    <source>
        <dbReference type="ARBA" id="ARBA00023069"/>
    </source>
</evidence>
<sequence>MDIDASDTSQRPHPEVEPEGTMRIAETEFSGASESQMDRERDQRQTELTSRLYVGARAPPDAPASASSSPARVSALPPGRLTQLGGPAVFSARGCLVDSSSLLLRERQRARELERAEARFLAATPNAERRRVAAPGPGGAPSCLFATASPWPSPAGPAHEAQTEPCGPVSLVVPHTNVLPLNVIAQETERTGSGSERARLRRVENREGASTAAKDEREERRNGATVGRGADEEALLTCTTDEGRRIQPKEFVQFILRHKSLKDEFCYMNRTGPYSYQIVPFSQKNPSDFLTLSCRGVTHYREGGDTEFISLETWESDQEKFRRIISIPFFADYQKWKTLSIWKTVMREVRFKTCASILQKNLFILDGVLRKALFMIRSYGLKLVSWNILLVHQEAVYTLDHFLQVQAARRQQLATDLRKVWLAVVTELSRACSESLQAFLGANGFVSGVTREGPCGLASMSCASRLSGSPRTARLDDETESGALRTDSGVNSPMSRESRTAEAVSYTERATTRLQCRKLAKFVKVTEYLFLEALMNFARGSTARFVQGLENFTKQPEGPGASSAARGPVSTPESAAAPLVPLAAGVDRRGKGPLPGAPEPKGGQGLAGAGLMISGEKPIFLVHLELDRNGIGIAPTKAMFRAALESALLEGFKAVALTPALTQAKELSAFTSSGLLSDSAEESRPLFASILPLEETGFLELVKRVGRTFDKLFDQVAHAAEELADLVTLYNKCQDADLASFKENDLEAFDDALSNCQDKIEEISAMPARMKIGAFYLDTSNAQKLLLPSLKKASSLIQEHLPTLAARAMATLLQQIKAANARLAEVPTDIDTYVQFNAYLQEMRATSFSAYEARCAFVSEVFDLIKKYALKTEGSLKSQFVELSQALNTLRTQIQFAVYASETNTQRFFEELEGAIPLVEAKIADSLLQLENAIFSTDTSDVSAVLAVLDRMECDIQAITEEVERCRRCQDVLRTEASPFENFDGLVRHFGALKCLFTSKQAWAELCDSWGRQAFATLDVRALQEEVQAYVKLTTQLQRLLWANEAFLSLKSAVNNFRAFLPVALALHNPALQARHWSLICEFFGSSVDLRSPSLLLKDLLAVDVSPFIGDILQIAAGATAERNLEEMLAGVKATWSSLQLPTTVYRATRDKVPILGSLDEVTTALDDSLVTLSSISGSRAAAPIQADVDALHAQLLTLQETLEEWEALQRSWLYLEAIFASPDIRKQLPSEATKFAAVDQDWHALMKETQEYAIAFSAGTKEGRLGALRGLNRILEDIRKGLEDYLQHKREAFPRFFFLSNDELVELLSQARSLAAIQPLFRKCFANLYELLAQEDTKLAEIMGMQSAEGEEVFFQRPLKARGPVEKWLPEVEEAMTKTLKRLLSAQRADATPLRREWLAANASQVTACVSQILWVAKTEDALASQDPRSSLTEHYHRQLDRLQTLTGFVRENLTPLTRRAVTALAIQDLHNRDVVADLLEAGAESPSSFTWLQQLRHYWHVENDECVVVQMDAFFVYGNEYLGAPNRLVVTPLTDRCWLTITTCLKLLKLSGSVAGPAGAGKTETVKELSRMLGYFCLVFNCSESVELHVLEKVFAGVVASGSWACLDEFNRLDVEVLSVVAQHLSTIRHALLKVGTGGKSAFAGAAGRGFGRTERDSFLSASRLAHVKPSAGIFITMNPGYAGRAELPDNLKTLFRPISMVVPDYAAIAEILLFSEGFTEAKTLAETFIKFYRICSEQLSQQQHYDFGLRSVKAVLVLAGELRRQDPTASEERLLLQAICDANEPKFVEQDLPLFYSTLEDFFPSYRREDGRDEAFQQAYYAAMEERGLQPSAAGLDAALRLHKLLASRVGTVLLGAPLSGKSTAITVLADVLARLSRLPEPLVVSYRVLNPKALPLAALFGEFNSLTQAWTDGVASKITREFASASDASPKWIVFDGPIDSLWIESMNTVLDDNRVLCLPNGERIKLRPEMRLLFEATDLRCASPATVSRCGMLYFASHAVSWEGLVESWLKRLPAYPFTKELRKQLFGYFEQAVPSTLALLESKTLELEISLPPLALVASLCKILQGVLRIPLDCAAEQRAEAAGAKEDQELKTGKPQSGSSTGRSPCRRRRTTMTMPFSVLAEERLPDSAAVLAATALPPELLKILLLPAFVFSFIWAFGGGLNTRSARAFAKRVEELFQEQLTFPRGDVFDFVPNFAAFLGAGYLGFPPSRRAPADGEARVRPDDEASVPEPEGGRDDAEGRARTQANTLEARVAQRGTFAPSELEKARKLAYTFLLWEKQLAPFAWSAHVPYASLVVPTKESARASFLLDILIQARKSVFLTGATGVGKTALVTRLLDDKRATGHTHTVFLSFSAHTQSEDVRNAIETKMEKKRNNQLGPPSGKECVLFIDDVNLPLAERATGTQPAIELLRQLQEFKGFYDRKKLHWKVLEKTVLLLAAAPPSSGRQELPARFSRHSVALHLFEPDSFSVQKLFLSILSGYFEAEGVKSDISCAAKPIIDSTIELYSAVRETLLPTPPRPVYVFNFRNVKKLFQGILAAKKKSLPDKESLIRLWAHEASRTFYDRLMTEHDRHWFRAHLLSLVNGKLGLSCREDALFGAGARLWATFLSKSGERVYEEVAHPKLALRALEAYRDEMLAAGASRPAEADDAGDAGADTRAGLVFFSEAVGHVFRLCRILSFPREHALLVGVGGTGKRTLFRLAAFIQETAVFEFTASVSASVSSAFAASLDEDAPAAAPATSADDAQGCAARAAAGGTSVLSQFRECEKAFLLRSGLTQGTPTAFFLTDSQILDAGMLEDVNALLSTGEVPGALDPDTVDSIIQDLSPLAKAQRLETSRDGLLRLFHERAALNLHVFLCMSPVGSGLRERLRLFPSLLSCCTVNFFEAWTPDALFEVAKDFFLSRTAGLGSSSAPPPTSATPVSAACPSPASAETRKEARGAEGDRSWKAEQGGEKGLSDADAVADLCVQFHKSACEAADEFLAVLKRPVYVTPQSFLDLLRLSLTLKNERRETLVRQRSLLTTGLLKLRRTHEEVARLRLELEQLEPTLQKKKTESEQLLVTVERDRAAAFSEREKVAEERKGVAEQQHEVALLQADAQKDLEKAMPALEAALASLDALDKKDLTELKSFAKPPPLVVATMEIVNILLGEKPDWDTARKVLSDTALMAKLKNYDKDHIPPALMKKLDKLLQRPDYTPEQVGKQSVAAMSLCLWTLAIQNYAKVAREVLPKREKLDTMNEMLAKANRQLEAAEGKLEQVMEKVRLTEGRLAKLNEEKAILLKETSLCQLRLERAGILTSGLADEAVRWTETVALLETQMRLVASDALLSAASICYASPFSGRFRDKLAEAWLDAVRAAGLECAAAFSLTDVLSDPIELRDWDLQGLPSDRTSQTSGVLVSCATRLGRSPLLIDPQQQAKHWIKNREAENCLKVTTLSHAKLHTILASAVRVGQPVLIEDIGETLPPLLDAVLLRPQARPRGSPVRIRLAEQEIEVDERFALFLSTKLANPHYLPEVALKVMLVNFTVTPEGLQQQLLTEVVRHEIPDTQKRSTETLVQITKDKRALKHLEEVILQLLSEAGSNILDDEKVIEALHQSRTTAESVARRLREAETILGDVHRARSFYAPVAFRGSLLFFVVTRLSDVEPMYQYALEFFMQVFRDTLKRASASPRAASLHDRVNSLLADVTKSIFESVARGLFDAHKLVFAFLVAVEILKQEAAEFRRDAWQLILRGFPSVSEAVVPENPLPALISEPEWKHVFALQDLEVFAGLCEHVRRHREAWALWLEGDMKVLETPFPFPDGETDEGKVFLRLLLVRALRSRLVISAVRDLVVKVLGSEFIDFSAPHFEDIFAATSHRTPLLYILSPGVDPTAGLFKFAREKGLREGGLHSISLGRGQGPRASRILEAAMRDGSWVLLQNCHLAKSWMPALESFLVSLAEAPEIPPASPVSASPGAASTQTARDKDASAVASSFRLFLTSMPAPYFPVPVLQNCLKVTVEAPSGIRAHLKRAISNCSQEDLEVFGRAQEGVPASDCGGKADAWTRVRFSLQFLHAIVQERRTFGSLGWNVAYQFTESDLEASVVLCKSLFEHQEKVEEFDFLPLQYLVGNINYGGRVTDEWDRRCLENLLSLYVSPEVVLEDDALSHLGLQRIPFAGSLDALHRYVETLPAEDKPGVFGLHPNATLRLRQEQGNALIQTVLSVASRESALASPAGAAPPDDQALQMALLMKQKLPPPLKCRSALLEIPSKLEDHPLALAGPRAAGRDLRRAEGAGASSGRRGASAETKSVEKPNSMEAFLLQETERFNALISFVGQSLHQLELALRGLTAINTELDDMHKALANNQVPPLWAAQAYPSLKALGSWYEDFLRRVAVLRQWAESEKLPVAFWLSGFFFPQGFLNSVLQHYARKTSVPVADIGFNFGVAGTCTPEELPDEADAEDGCYVYGLYIDGARWNAEREILDDQMPGVVHDVFPPILLQPRIQPALREEDYSCPVYKTMSRAGVLSSTGHSTNCVVAVDLPTDQHPSKWVLRGAALVCSVED</sequence>
<keyword evidence="13" id="KW-0206">Cytoskeleton</keyword>
<feature type="compositionally biased region" description="Basic and acidic residues" evidence="16">
    <location>
        <begin position="2240"/>
        <end position="2250"/>
    </location>
</feature>
<dbReference type="Gene3D" id="1.10.472.130">
    <property type="match status" value="1"/>
</dbReference>
<dbReference type="Gene3D" id="1.10.8.710">
    <property type="match status" value="1"/>
</dbReference>
<dbReference type="FunFam" id="1.20.140.100:FF:000001">
    <property type="entry name" value="dynein heavy chain 17, axonemal"/>
    <property type="match status" value="1"/>
</dbReference>
<dbReference type="InterPro" id="IPR042228">
    <property type="entry name" value="Dynein_linker_3"/>
</dbReference>
<evidence type="ECO:0000256" key="13">
    <source>
        <dbReference type="ARBA" id="ARBA00023212"/>
    </source>
</evidence>
<dbReference type="InterPro" id="IPR041658">
    <property type="entry name" value="AAA_lid_11"/>
</dbReference>
<dbReference type="Gene3D" id="1.10.8.1220">
    <property type="match status" value="1"/>
</dbReference>
<dbReference type="PANTHER" id="PTHR45703:SF36">
    <property type="entry name" value="DYNEIN HEAVY CHAIN, CYTOPLASMIC"/>
    <property type="match status" value="1"/>
</dbReference>
<dbReference type="RefSeq" id="XP_029218702.1">
    <property type="nucleotide sequence ID" value="XM_029365119.1"/>
</dbReference>
<dbReference type="EMBL" id="NWUJ01000006">
    <property type="protein sequence ID" value="PFH34693.1"/>
    <property type="molecule type" value="Genomic_DNA"/>
</dbReference>
<dbReference type="Gene3D" id="1.20.140.100">
    <property type="entry name" value="Dynein heavy chain, N-terminal domain 2"/>
    <property type="match status" value="1"/>
</dbReference>
<keyword evidence="11" id="KW-0969">Cilium</keyword>
<comment type="similarity">
    <text evidence="2">Belongs to the dynein heavy chain family.</text>
</comment>
<dbReference type="InterPro" id="IPR026983">
    <property type="entry name" value="DHC"/>
</dbReference>
<dbReference type="Gene3D" id="1.10.8.720">
    <property type="entry name" value="Region D6 of dynein motor"/>
    <property type="match status" value="1"/>
</dbReference>
<dbReference type="Gene3D" id="1.20.1270.280">
    <property type="match status" value="1"/>
</dbReference>
<evidence type="ECO:0000313" key="19">
    <source>
        <dbReference type="Proteomes" id="UP000224006"/>
    </source>
</evidence>
<dbReference type="InterPro" id="IPR003593">
    <property type="entry name" value="AAA+_ATPase"/>
</dbReference>
<dbReference type="FunFam" id="1.10.8.710:FF:000001">
    <property type="entry name" value="Dynein axonemal heavy chain 2"/>
    <property type="match status" value="1"/>
</dbReference>
<dbReference type="Pfam" id="PF12774">
    <property type="entry name" value="AAA_6"/>
    <property type="match status" value="1"/>
</dbReference>
<evidence type="ECO:0000256" key="7">
    <source>
        <dbReference type="ARBA" id="ARBA00022741"/>
    </source>
</evidence>
<dbReference type="FunFam" id="3.20.180.20:FF:000001">
    <property type="entry name" value="Dynein axonemal heavy chain 5"/>
    <property type="match status" value="1"/>
</dbReference>